<dbReference type="Gene3D" id="2.30.40.10">
    <property type="entry name" value="Urease, subunit C, domain 1"/>
    <property type="match status" value="1"/>
</dbReference>
<dbReference type="PANTHER" id="PTHR22642:SF2">
    <property type="entry name" value="PROTEIN LONG AFTER FAR-RED 3"/>
    <property type="match status" value="1"/>
</dbReference>
<dbReference type="PANTHER" id="PTHR22642">
    <property type="entry name" value="IMIDAZOLONEPROPIONASE"/>
    <property type="match status" value="1"/>
</dbReference>
<dbReference type="InterPro" id="IPR032466">
    <property type="entry name" value="Metal_Hydrolase"/>
</dbReference>
<sequence length="541" mass="57343">MPADLIVSDARIWTGDAATPWAEALAVSGDRVVAVGPADDVAALAGPRTRRVEAPGRLVVPGFHDAHVHPSFGGRFRLTCDLHEVSGLAAVLGAVRAYARAHPDRPWVYGSGWEITGLDGVPPSAALLDDVVPDRPVFLLNASVHEAWVNTAALRRAGITADTPDPAGGWYERDGDGTPTGRLYEGAAYAFEARFVPGPTPVEREAALLVAQEFLHSLGITGWQDAWVTPELLSAYEDLADDGRLTARVSAALWWERTRGLEQIDGFVAARGEAGGRERLVVRTVKIMLDGVVENHSAAMLAPYLHVHDGDHAGRLYVEPGVVTEAVTRLDALGFQVHFHALGDRAVRVGLDAVEVAAARNGSPGANRHTLAHLQVVHPDDVARFAALGAVPNCQALWAQYEPPMTELTLPFLGPERSAQQYPFGSLAAAGARLAMGSDWPVSTPAPLAQIDVAVHRSEHGAAAPFLPEEALTLEQALTAFTAGSAFACHDDDAGVLRAGSRADLAVLSSDLFAASDLAEALAETRVELTVAAGRVVHQDR</sequence>
<dbReference type="InterPro" id="IPR033932">
    <property type="entry name" value="YtcJ-like"/>
</dbReference>
<dbReference type="Proteomes" id="UP001612915">
    <property type="component" value="Unassembled WGS sequence"/>
</dbReference>
<dbReference type="Gene3D" id="3.10.310.70">
    <property type="match status" value="1"/>
</dbReference>
<gene>
    <name evidence="2" type="ORF">ACIB24_13925</name>
</gene>
<organism evidence="2 3">
    <name type="scientific">Spongisporangium articulatum</name>
    <dbReference type="NCBI Taxonomy" id="3362603"/>
    <lineage>
        <taxon>Bacteria</taxon>
        <taxon>Bacillati</taxon>
        <taxon>Actinomycetota</taxon>
        <taxon>Actinomycetes</taxon>
        <taxon>Kineosporiales</taxon>
        <taxon>Kineosporiaceae</taxon>
        <taxon>Spongisporangium</taxon>
    </lineage>
</organism>
<keyword evidence="3" id="KW-1185">Reference proteome</keyword>
<accession>A0ABW8AP92</accession>
<dbReference type="InterPro" id="IPR013108">
    <property type="entry name" value="Amidohydro_3"/>
</dbReference>
<dbReference type="Gene3D" id="3.20.20.140">
    <property type="entry name" value="Metal-dependent hydrolases"/>
    <property type="match status" value="1"/>
</dbReference>
<comment type="caution">
    <text evidence="2">The sequence shown here is derived from an EMBL/GenBank/DDBJ whole genome shotgun (WGS) entry which is preliminary data.</text>
</comment>
<name>A0ABW8AP92_9ACTN</name>
<dbReference type="SUPFAM" id="SSF51338">
    <property type="entry name" value="Composite domain of metallo-dependent hydrolases"/>
    <property type="match status" value="1"/>
</dbReference>
<evidence type="ECO:0000313" key="2">
    <source>
        <dbReference type="EMBL" id="MFI7588162.1"/>
    </source>
</evidence>
<protein>
    <submittedName>
        <fullName evidence="2">Amidohydrolase</fullName>
        <ecNumber evidence="2">3.5.-.-</ecNumber>
    </submittedName>
</protein>
<dbReference type="Pfam" id="PF07969">
    <property type="entry name" value="Amidohydro_3"/>
    <property type="match status" value="1"/>
</dbReference>
<dbReference type="CDD" id="cd01300">
    <property type="entry name" value="YtcJ_like"/>
    <property type="match status" value="1"/>
</dbReference>
<dbReference type="EC" id="3.5.-.-" evidence="2"/>
<reference evidence="2 3" key="1">
    <citation type="submission" date="2024-10" db="EMBL/GenBank/DDBJ databases">
        <title>The Natural Products Discovery Center: Release of the First 8490 Sequenced Strains for Exploring Actinobacteria Biosynthetic Diversity.</title>
        <authorList>
            <person name="Kalkreuter E."/>
            <person name="Kautsar S.A."/>
            <person name="Yang D."/>
            <person name="Bader C.D."/>
            <person name="Teijaro C.N."/>
            <person name="Fluegel L."/>
            <person name="Davis C.M."/>
            <person name="Simpson J.R."/>
            <person name="Lauterbach L."/>
            <person name="Steele A.D."/>
            <person name="Gui C."/>
            <person name="Meng S."/>
            <person name="Li G."/>
            <person name="Viehrig K."/>
            <person name="Ye F."/>
            <person name="Su P."/>
            <person name="Kiefer A.F."/>
            <person name="Nichols A."/>
            <person name="Cepeda A.J."/>
            <person name="Yan W."/>
            <person name="Fan B."/>
            <person name="Jiang Y."/>
            <person name="Adhikari A."/>
            <person name="Zheng C.-J."/>
            <person name="Schuster L."/>
            <person name="Cowan T.M."/>
            <person name="Smanski M.J."/>
            <person name="Chevrette M.G."/>
            <person name="De Carvalho L.P.S."/>
            <person name="Shen B."/>
        </authorList>
    </citation>
    <scope>NUCLEOTIDE SEQUENCE [LARGE SCALE GENOMIC DNA]</scope>
    <source>
        <strain evidence="2 3">NPDC049639</strain>
    </source>
</reference>
<dbReference type="EMBL" id="JBITLV010000004">
    <property type="protein sequence ID" value="MFI7588162.1"/>
    <property type="molecule type" value="Genomic_DNA"/>
</dbReference>
<evidence type="ECO:0000313" key="3">
    <source>
        <dbReference type="Proteomes" id="UP001612915"/>
    </source>
</evidence>
<dbReference type="InterPro" id="IPR011059">
    <property type="entry name" value="Metal-dep_hydrolase_composite"/>
</dbReference>
<evidence type="ECO:0000259" key="1">
    <source>
        <dbReference type="Pfam" id="PF07969"/>
    </source>
</evidence>
<keyword evidence="2" id="KW-0378">Hydrolase</keyword>
<proteinExistence type="predicted"/>
<dbReference type="RefSeq" id="WP_398281230.1">
    <property type="nucleotide sequence ID" value="NZ_JBITLV010000004.1"/>
</dbReference>
<dbReference type="GO" id="GO:0016787">
    <property type="term" value="F:hydrolase activity"/>
    <property type="evidence" value="ECO:0007669"/>
    <property type="project" value="UniProtKB-KW"/>
</dbReference>
<dbReference type="SUPFAM" id="SSF51556">
    <property type="entry name" value="Metallo-dependent hydrolases"/>
    <property type="match status" value="1"/>
</dbReference>
<feature type="domain" description="Amidohydrolase 3" evidence="1">
    <location>
        <begin position="53"/>
        <end position="538"/>
    </location>
</feature>